<dbReference type="EMBL" id="JACHEK010000004">
    <property type="protein sequence ID" value="MBB6144526.1"/>
    <property type="molecule type" value="Genomic_DNA"/>
</dbReference>
<accession>A0A841JT71</accession>
<protein>
    <submittedName>
        <fullName evidence="2">Acyl transferase domain-containing protein</fullName>
    </submittedName>
</protein>
<dbReference type="InterPro" id="IPR016035">
    <property type="entry name" value="Acyl_Trfase/lysoPLipase"/>
</dbReference>
<dbReference type="AlphaFoldDB" id="A0A841JT71"/>
<dbReference type="PANTHER" id="PTHR43074:SF1">
    <property type="entry name" value="BETA-KETOACYL SYNTHASE FAMILY PROTEIN-RELATED"/>
    <property type="match status" value="1"/>
</dbReference>
<dbReference type="SMART" id="SM00827">
    <property type="entry name" value="PKS_AT"/>
    <property type="match status" value="1"/>
</dbReference>
<dbReference type="GO" id="GO:0016740">
    <property type="term" value="F:transferase activity"/>
    <property type="evidence" value="ECO:0007669"/>
    <property type="project" value="UniProtKB-KW"/>
</dbReference>
<reference evidence="2 3" key="1">
    <citation type="submission" date="2020-08" db="EMBL/GenBank/DDBJ databases">
        <title>Genomic Encyclopedia of Type Strains, Phase IV (KMG-IV): sequencing the most valuable type-strain genomes for metagenomic binning, comparative biology and taxonomic classification.</title>
        <authorList>
            <person name="Goeker M."/>
        </authorList>
    </citation>
    <scope>NUCLEOTIDE SEQUENCE [LARGE SCALE GENOMIC DNA]</scope>
    <source>
        <strain evidence="2 3">DSM 103733</strain>
    </source>
</reference>
<keyword evidence="3" id="KW-1185">Reference proteome</keyword>
<keyword evidence="2" id="KW-0808">Transferase</keyword>
<evidence type="ECO:0000313" key="2">
    <source>
        <dbReference type="EMBL" id="MBB6144526.1"/>
    </source>
</evidence>
<dbReference type="InterPro" id="IPR052568">
    <property type="entry name" value="PKS-FAS_Synthase"/>
</dbReference>
<dbReference type="InterPro" id="IPR014043">
    <property type="entry name" value="Acyl_transferase_dom"/>
</dbReference>
<dbReference type="Gene3D" id="3.40.366.10">
    <property type="entry name" value="Malonyl-Coenzyme A Acyl Carrier Protein, domain 2"/>
    <property type="match status" value="1"/>
</dbReference>
<sequence length="403" mass="43595">MITSPDRLLLLAGDSSEELRHRIAADPSDLLARNDLLSPQPTGRCRLALVNADAQRLALAKRILDGGTAWRGRKDIWFTPSPLIDGQEGRVAVVFPGLEQRFEPVLDDVAAHFDLSQPESIDEQRSVRQHSIALLSAGKLLDAALRRIGVRPAAVAGHSIGEWNAMMSAGIFTPEGIDRYIEGAGPGVFELPNCMYAALGCGVDVAAAIIADLDGIVISHDNCPHQSILCGERDAITIAVSRLSERGISARVLSFQSGFHSPFLIPYLDWVRKVADLPIEAASTPVWSATIAQPFPADEQTIRELTVRHLLEPVRFRELIDNMYASGIRVFIQAGVGSVTAFIDDTLAGREYLAISANAAGQPGMRQLLRTAAALWVEGAPLRFDQLATREMFAAAVPDQVVA</sequence>
<dbReference type="SUPFAM" id="SSF52151">
    <property type="entry name" value="FabD/lysophospholipase-like"/>
    <property type="match status" value="1"/>
</dbReference>
<evidence type="ECO:0000259" key="1">
    <source>
        <dbReference type="SMART" id="SM00827"/>
    </source>
</evidence>
<proteinExistence type="predicted"/>
<comment type="caution">
    <text evidence="2">The sequence shown here is derived from an EMBL/GenBank/DDBJ whole genome shotgun (WGS) entry which is preliminary data.</text>
</comment>
<dbReference type="SUPFAM" id="SSF55048">
    <property type="entry name" value="Probable ACP-binding domain of malonyl-CoA ACP transacylase"/>
    <property type="match status" value="1"/>
</dbReference>
<organism evidence="2 3">
    <name type="scientific">Silvibacterium bohemicum</name>
    <dbReference type="NCBI Taxonomy" id="1577686"/>
    <lineage>
        <taxon>Bacteria</taxon>
        <taxon>Pseudomonadati</taxon>
        <taxon>Acidobacteriota</taxon>
        <taxon>Terriglobia</taxon>
        <taxon>Terriglobales</taxon>
        <taxon>Acidobacteriaceae</taxon>
        <taxon>Silvibacterium</taxon>
    </lineage>
</organism>
<gene>
    <name evidence="2" type="ORF">HNQ77_002478</name>
</gene>
<feature type="domain" description="Malonyl-CoA:ACP transacylase (MAT)" evidence="1">
    <location>
        <begin position="94"/>
        <end position="362"/>
    </location>
</feature>
<dbReference type="InterPro" id="IPR001227">
    <property type="entry name" value="Ac_transferase_dom_sf"/>
</dbReference>
<dbReference type="InterPro" id="IPR016036">
    <property type="entry name" value="Malonyl_transacylase_ACP-bd"/>
</dbReference>
<dbReference type="RefSeq" id="WP_050058871.1">
    <property type="nucleotide sequence ID" value="NZ_JACHEK010000004.1"/>
</dbReference>
<dbReference type="PANTHER" id="PTHR43074">
    <property type="entry name" value="OMEGA-3 POLYUNSATURATED FATTY ACID SYNTHASE PFAB-RELATED"/>
    <property type="match status" value="1"/>
</dbReference>
<dbReference type="OrthoDB" id="9778690at2"/>
<dbReference type="Pfam" id="PF00698">
    <property type="entry name" value="Acyl_transf_1"/>
    <property type="match status" value="1"/>
</dbReference>
<name>A0A841JT71_9BACT</name>
<evidence type="ECO:0000313" key="3">
    <source>
        <dbReference type="Proteomes" id="UP000538666"/>
    </source>
</evidence>
<dbReference type="Proteomes" id="UP000538666">
    <property type="component" value="Unassembled WGS sequence"/>
</dbReference>